<evidence type="ECO:0000259" key="2">
    <source>
        <dbReference type="PROSITE" id="PS50112"/>
    </source>
</evidence>
<evidence type="ECO:0000313" key="3">
    <source>
        <dbReference type="EMBL" id="MER7179061.1"/>
    </source>
</evidence>
<sequence>MTHTDHTLLAEPVSPREMPDAAIAMLDAEGTVVGWTHAAQQLVGYSAGEVVGRSAAHVLPPPEDARRASAFAEQCRARGGWSGTAAIRHRDGHSLRMTLRVSMLRGQDAGTRWLVSVTDIGSLSSGATSSGAVRESLLARAPIGIVVYDPQLRCVWVNDAMERHDGVPRHRRFGRGLKGSLPAVEAEALEVVMQQVLDSGTTMVHEYRAWPPADRPREHAFSASFFCLQGDGGTPLGVCSMTVDVTGNRRARERLAILSEAGTHIGSTLDVMRTGQELAELAVPLLADHALVDLVESVPFSVEPSARIGTTSGRPQLMRRAGLASVDLGVLELPWVREEVVHPHPESPFAAAMRTGRSYLEPVLDTRAGPWVDHDPVRAQKVRDSGVHSLMVVPIRARRCVLGLALFGRSVEQTAFQEDDLLLAEELVTRAALCLDNALQYARERTAALTLQRDLLPHRVQGSAAVEVASRYVPADMDHGVGGDWFDVIELSGARVALVVGDVVGHGINAAATMGRLRTAVRTLADLDLPPDELLAHLDDTVRRLNDEDADVSDPIPAVVGATCLYAVYDPVTRRCTMARAGHPPPLIVDAQGKVTIADLPAGAPLGLGLGLVPFESVELELPEESVLAFFSDGLVESRDEDIDVGLQRLGAALAQPGASLEDLCSRAMETLPTQAPADDVTLLLARTRALQPAQVASWDLPNELVTVPTARHLAARQLREWGLEPLVAPMESIVSELVTNAIRHGDGPSRLRLIQHRVLTCEVSDTSTGQPRPRHPRTLDEHGRGLCLVARLSRRWGSRSAADGKVVWAEQDLPSTAGAL</sequence>
<dbReference type="InterPro" id="IPR001932">
    <property type="entry name" value="PPM-type_phosphatase-like_dom"/>
</dbReference>
<dbReference type="Pfam" id="PF13581">
    <property type="entry name" value="HATPase_c_2"/>
    <property type="match status" value="1"/>
</dbReference>
<dbReference type="InterPro" id="IPR003018">
    <property type="entry name" value="GAF"/>
</dbReference>
<dbReference type="InterPro" id="IPR013767">
    <property type="entry name" value="PAS_fold"/>
</dbReference>
<dbReference type="SUPFAM" id="SSF55874">
    <property type="entry name" value="ATPase domain of HSP90 chaperone/DNA topoisomerase II/histidine kinase"/>
    <property type="match status" value="1"/>
</dbReference>
<dbReference type="SMART" id="SM00331">
    <property type="entry name" value="PP2C_SIG"/>
    <property type="match status" value="1"/>
</dbReference>
<dbReference type="Proteomes" id="UP001474181">
    <property type="component" value="Unassembled WGS sequence"/>
</dbReference>
<dbReference type="Pfam" id="PF07228">
    <property type="entry name" value="SpoIIE"/>
    <property type="match status" value="1"/>
</dbReference>
<dbReference type="SMART" id="SM00091">
    <property type="entry name" value="PAS"/>
    <property type="match status" value="2"/>
</dbReference>
<dbReference type="InterPro" id="IPR000014">
    <property type="entry name" value="PAS"/>
</dbReference>
<dbReference type="CDD" id="cd00130">
    <property type="entry name" value="PAS"/>
    <property type="match status" value="2"/>
</dbReference>
<dbReference type="CDD" id="cd16936">
    <property type="entry name" value="HATPase_RsbW-like"/>
    <property type="match status" value="1"/>
</dbReference>
<evidence type="ECO:0000313" key="4">
    <source>
        <dbReference type="Proteomes" id="UP001474181"/>
    </source>
</evidence>
<protein>
    <submittedName>
        <fullName evidence="3">SpoIIE family protein phosphatase</fullName>
    </submittedName>
</protein>
<gene>
    <name evidence="3" type="ORF">ABT404_06180</name>
</gene>
<dbReference type="InterPro" id="IPR035965">
    <property type="entry name" value="PAS-like_dom_sf"/>
</dbReference>
<dbReference type="NCBIfam" id="TIGR00229">
    <property type="entry name" value="sensory_box"/>
    <property type="match status" value="1"/>
</dbReference>
<accession>A0ABV1WQI5</accession>
<dbReference type="InterPro" id="IPR036890">
    <property type="entry name" value="HATPase_C_sf"/>
</dbReference>
<dbReference type="Gene3D" id="3.30.565.10">
    <property type="entry name" value="Histidine kinase-like ATPase, C-terminal domain"/>
    <property type="match status" value="1"/>
</dbReference>
<dbReference type="InterPro" id="IPR003594">
    <property type="entry name" value="HATPase_dom"/>
</dbReference>
<dbReference type="InterPro" id="IPR029016">
    <property type="entry name" value="GAF-like_dom_sf"/>
</dbReference>
<dbReference type="PROSITE" id="PS50112">
    <property type="entry name" value="PAS"/>
    <property type="match status" value="1"/>
</dbReference>
<dbReference type="SUPFAM" id="SSF55781">
    <property type="entry name" value="GAF domain-like"/>
    <property type="match status" value="1"/>
</dbReference>
<reference evidence="3 4" key="1">
    <citation type="submission" date="2024-06" db="EMBL/GenBank/DDBJ databases">
        <title>The Natural Products Discovery Center: Release of the First 8490 Sequenced Strains for Exploring Actinobacteria Biosynthetic Diversity.</title>
        <authorList>
            <person name="Kalkreuter E."/>
            <person name="Kautsar S.A."/>
            <person name="Yang D."/>
            <person name="Bader C.D."/>
            <person name="Teijaro C.N."/>
            <person name="Fluegel L."/>
            <person name="Davis C.M."/>
            <person name="Simpson J.R."/>
            <person name="Lauterbach L."/>
            <person name="Steele A.D."/>
            <person name="Gui C."/>
            <person name="Meng S."/>
            <person name="Li G."/>
            <person name="Viehrig K."/>
            <person name="Ye F."/>
            <person name="Su P."/>
            <person name="Kiefer A.F."/>
            <person name="Nichols A."/>
            <person name="Cepeda A.J."/>
            <person name="Yan W."/>
            <person name="Fan B."/>
            <person name="Jiang Y."/>
            <person name="Adhikari A."/>
            <person name="Zheng C.-J."/>
            <person name="Schuster L."/>
            <person name="Cowan T.M."/>
            <person name="Smanski M.J."/>
            <person name="Chevrette M.G."/>
            <person name="De Carvalho L.P.S."/>
            <person name="Shen B."/>
        </authorList>
    </citation>
    <scope>NUCLEOTIDE SEQUENCE [LARGE SCALE GENOMIC DNA]</scope>
    <source>
        <strain evidence="3 4">NPDC000234</strain>
    </source>
</reference>
<dbReference type="SUPFAM" id="SSF81606">
    <property type="entry name" value="PP2C-like"/>
    <property type="match status" value="1"/>
</dbReference>
<proteinExistence type="predicted"/>
<keyword evidence="4" id="KW-1185">Reference proteome</keyword>
<dbReference type="InterPro" id="IPR052016">
    <property type="entry name" value="Bact_Sigma-Reg"/>
</dbReference>
<dbReference type="InterPro" id="IPR013656">
    <property type="entry name" value="PAS_4"/>
</dbReference>
<dbReference type="PANTHER" id="PTHR43156">
    <property type="entry name" value="STAGE II SPORULATION PROTEIN E-RELATED"/>
    <property type="match status" value="1"/>
</dbReference>
<dbReference type="RefSeq" id="WP_350777931.1">
    <property type="nucleotide sequence ID" value="NZ_JBEPEK010000028.1"/>
</dbReference>
<dbReference type="EMBL" id="JBEPEK010000028">
    <property type="protein sequence ID" value="MER7179061.1"/>
    <property type="molecule type" value="Genomic_DNA"/>
</dbReference>
<dbReference type="SUPFAM" id="SSF55785">
    <property type="entry name" value="PYP-like sensor domain (PAS domain)"/>
    <property type="match status" value="2"/>
</dbReference>
<comment type="caution">
    <text evidence="3">The sequence shown here is derived from an EMBL/GenBank/DDBJ whole genome shotgun (WGS) entry which is preliminary data.</text>
</comment>
<dbReference type="Pfam" id="PF01590">
    <property type="entry name" value="GAF"/>
    <property type="match status" value="1"/>
</dbReference>
<dbReference type="Pfam" id="PF00989">
    <property type="entry name" value="PAS"/>
    <property type="match status" value="1"/>
</dbReference>
<organism evidence="3 4">
    <name type="scientific">Streptomyces hyaluromycini</name>
    <dbReference type="NCBI Taxonomy" id="1377993"/>
    <lineage>
        <taxon>Bacteria</taxon>
        <taxon>Bacillati</taxon>
        <taxon>Actinomycetota</taxon>
        <taxon>Actinomycetes</taxon>
        <taxon>Kitasatosporales</taxon>
        <taxon>Streptomycetaceae</taxon>
        <taxon>Streptomyces</taxon>
    </lineage>
</organism>
<evidence type="ECO:0000256" key="1">
    <source>
        <dbReference type="ARBA" id="ARBA00022801"/>
    </source>
</evidence>
<dbReference type="Gene3D" id="3.30.450.20">
    <property type="entry name" value="PAS domain"/>
    <property type="match status" value="2"/>
</dbReference>
<dbReference type="Pfam" id="PF08448">
    <property type="entry name" value="PAS_4"/>
    <property type="match status" value="1"/>
</dbReference>
<dbReference type="PANTHER" id="PTHR43156:SF2">
    <property type="entry name" value="STAGE II SPORULATION PROTEIN E"/>
    <property type="match status" value="1"/>
</dbReference>
<dbReference type="Gene3D" id="3.60.40.10">
    <property type="entry name" value="PPM-type phosphatase domain"/>
    <property type="match status" value="1"/>
</dbReference>
<name>A0ABV1WQI5_9ACTN</name>
<dbReference type="Gene3D" id="3.30.450.40">
    <property type="match status" value="1"/>
</dbReference>
<dbReference type="InterPro" id="IPR036457">
    <property type="entry name" value="PPM-type-like_dom_sf"/>
</dbReference>
<feature type="domain" description="PAS" evidence="2">
    <location>
        <begin position="23"/>
        <end position="64"/>
    </location>
</feature>
<keyword evidence="1" id="KW-0378">Hydrolase</keyword>